<dbReference type="InterPro" id="IPR016169">
    <property type="entry name" value="FAD-bd_PCMH_sub2"/>
</dbReference>
<name>A0A839QL74_9MICC</name>
<gene>
    <name evidence="1" type="ORF">E9229_003216</name>
</gene>
<evidence type="ECO:0000313" key="1">
    <source>
        <dbReference type="EMBL" id="MBB2996969.1"/>
    </source>
</evidence>
<protein>
    <submittedName>
        <fullName evidence="1">Uncharacterized protein</fullName>
    </submittedName>
</protein>
<dbReference type="AlphaFoldDB" id="A0A839QL74"/>
<dbReference type="Gene3D" id="3.40.462.20">
    <property type="match status" value="1"/>
</dbReference>
<reference evidence="1 2" key="1">
    <citation type="submission" date="2020-08" db="EMBL/GenBank/DDBJ databases">
        <title>Sequencing the genomes of 1000 actinobacteria strains.</title>
        <authorList>
            <person name="Klenk H.-P."/>
        </authorList>
    </citation>
    <scope>NUCLEOTIDE SEQUENCE [LARGE SCALE GENOMIC DNA]</scope>
    <source>
        <strain evidence="1 2">DSM 22826</strain>
    </source>
</reference>
<accession>A0A839QL74</accession>
<proteinExistence type="predicted"/>
<comment type="caution">
    <text evidence="1">The sequence shown here is derived from an EMBL/GenBank/DDBJ whole genome shotgun (WGS) entry which is preliminary data.</text>
</comment>
<dbReference type="Proteomes" id="UP000523000">
    <property type="component" value="Unassembled WGS sequence"/>
</dbReference>
<dbReference type="Gene3D" id="3.30.465.10">
    <property type="match status" value="1"/>
</dbReference>
<sequence length="103" mass="10964">MVTPTGELLEVDAISDPEPFWSLCGGKSSVDIVTQLEFDLMEVADVHGGGISFPGDGPAALLHAFRIWVPTRPGASTTSVSSFRLPAPGSRRMECVPRHCAAR</sequence>
<dbReference type="EMBL" id="JACHVS010000002">
    <property type="protein sequence ID" value="MBB2996969.1"/>
    <property type="molecule type" value="Genomic_DNA"/>
</dbReference>
<organism evidence="1 2">
    <name type="scientific">Paeniglutamicibacter cryotolerans</name>
    <dbReference type="NCBI Taxonomy" id="670079"/>
    <lineage>
        <taxon>Bacteria</taxon>
        <taxon>Bacillati</taxon>
        <taxon>Actinomycetota</taxon>
        <taxon>Actinomycetes</taxon>
        <taxon>Micrococcales</taxon>
        <taxon>Micrococcaceae</taxon>
        <taxon>Paeniglutamicibacter</taxon>
    </lineage>
</organism>
<evidence type="ECO:0000313" key="2">
    <source>
        <dbReference type="Proteomes" id="UP000523000"/>
    </source>
</evidence>
<dbReference type="RefSeq" id="WP_183512539.1">
    <property type="nucleotide sequence ID" value="NZ_BAABGK010000109.1"/>
</dbReference>
<keyword evidence="2" id="KW-1185">Reference proteome</keyword>